<dbReference type="NCBIfam" id="NF011625">
    <property type="entry name" value="PRK15051.1"/>
    <property type="match status" value="1"/>
</dbReference>
<dbReference type="GO" id="GO:0009103">
    <property type="term" value="P:lipopolysaccharide biosynthetic process"/>
    <property type="evidence" value="ECO:0007669"/>
    <property type="project" value="UniProtKB-UniRule"/>
</dbReference>
<dbReference type="Proteomes" id="UP000028511">
    <property type="component" value="Unassembled WGS sequence"/>
</dbReference>
<evidence type="ECO:0000256" key="5">
    <source>
        <dbReference type="ARBA" id="ARBA00022519"/>
    </source>
</evidence>
<dbReference type="HAMAP" id="MF_01869">
    <property type="entry name" value="Flippase_ArnE"/>
    <property type="match status" value="1"/>
</dbReference>
<keyword evidence="11 12" id="KW-0472">Membrane</keyword>
<feature type="chain" id="PRO_5001721716" description="Probable 4-amino-4-deoxy-L-arabinose-phosphoundecaprenol flippase subunit ArnE" evidence="13">
    <location>
        <begin position="18"/>
        <end position="116"/>
    </location>
</feature>
<keyword evidence="2 12" id="KW-0813">Transport</keyword>
<comment type="pathway">
    <text evidence="12">Bacterial outer membrane biogenesis; lipopolysaccharide biosynthesis.</text>
</comment>
<comment type="subunit">
    <text evidence="12">Heterodimer of ArnE and ArnF.</text>
</comment>
<keyword evidence="10 12" id="KW-0443">Lipid metabolism</keyword>
<accession>A0A077NGT5</accession>
<dbReference type="EMBL" id="CBSW010000211">
    <property type="protein sequence ID" value="CDG97974.1"/>
    <property type="molecule type" value="Genomic_DNA"/>
</dbReference>
<dbReference type="Pfam" id="PF00892">
    <property type="entry name" value="EamA"/>
    <property type="match status" value="1"/>
</dbReference>
<dbReference type="InterPro" id="IPR037185">
    <property type="entry name" value="EmrE-like"/>
</dbReference>
<dbReference type="RefSeq" id="WP_038190927.1">
    <property type="nucleotide sequence ID" value="NZ_CAWLWN010000245.1"/>
</dbReference>
<evidence type="ECO:0000256" key="9">
    <source>
        <dbReference type="ARBA" id="ARBA00022989"/>
    </source>
</evidence>
<dbReference type="FunFam" id="1.10.3730.20:FF:000002">
    <property type="entry name" value="Probable 4-amino-4-deoxy-L-arabinose-phosphoundecaprenol flippase subunit ArnE"/>
    <property type="match status" value="1"/>
</dbReference>
<evidence type="ECO:0000256" key="11">
    <source>
        <dbReference type="ARBA" id="ARBA00023136"/>
    </source>
</evidence>
<evidence type="ECO:0000256" key="13">
    <source>
        <dbReference type="SAM" id="SignalP"/>
    </source>
</evidence>
<dbReference type="SUPFAM" id="SSF103481">
    <property type="entry name" value="Multidrug resistance efflux transporter EmrE"/>
    <property type="match status" value="1"/>
</dbReference>
<comment type="subcellular location">
    <subcellularLocation>
        <location evidence="12">Cell inner membrane</location>
        <topology evidence="12">Multi-pass membrane protein</topology>
    </subcellularLocation>
    <subcellularLocation>
        <location evidence="1">Cell membrane</location>
        <topology evidence="1">Multi-pass membrane protein</topology>
    </subcellularLocation>
</comment>
<evidence type="ECO:0000256" key="7">
    <source>
        <dbReference type="ARBA" id="ARBA00022692"/>
    </source>
</evidence>
<dbReference type="GO" id="GO:0009245">
    <property type="term" value="P:lipid A biosynthetic process"/>
    <property type="evidence" value="ECO:0007669"/>
    <property type="project" value="UniProtKB-UniRule"/>
</dbReference>
<keyword evidence="9 12" id="KW-1133">Transmembrane helix</keyword>
<reference evidence="15" key="1">
    <citation type="submission" date="2013-07" db="EMBL/GenBank/DDBJ databases">
        <title>Sub-species coevolution in mutualistic symbiosis.</title>
        <authorList>
            <person name="Murfin K."/>
            <person name="Klassen J."/>
            <person name="Lee M."/>
            <person name="Forst S."/>
            <person name="Stock P."/>
            <person name="Goodrich-Blair H."/>
        </authorList>
    </citation>
    <scope>NUCLEOTIDE SEQUENCE [LARGE SCALE GENOMIC DNA]</scope>
    <source>
        <strain evidence="15">Puntauvense</strain>
    </source>
</reference>
<feature type="transmembrane region" description="Helical" evidence="12">
    <location>
        <begin position="96"/>
        <end position="114"/>
    </location>
</feature>
<dbReference type="PANTHER" id="PTHR30561">
    <property type="entry name" value="SMR FAMILY PROTON-DEPENDENT DRUG EFFLUX TRANSPORTER SUGE"/>
    <property type="match status" value="1"/>
</dbReference>
<evidence type="ECO:0000313" key="15">
    <source>
        <dbReference type="EMBL" id="CDG97974.1"/>
    </source>
</evidence>
<evidence type="ECO:0000256" key="4">
    <source>
        <dbReference type="ARBA" id="ARBA00022516"/>
    </source>
</evidence>
<comment type="function">
    <text evidence="12">Translocates 4-amino-4-deoxy-L-arabinose-phosphoundecaprenol (alpha-L-Ara4N-phosphoundecaprenol) from the cytoplasmic to the periplasmic side of the inner membrane.</text>
</comment>
<keyword evidence="13" id="KW-0732">Signal</keyword>
<comment type="similarity">
    <text evidence="12">Belongs to the ArnE family.</text>
</comment>
<evidence type="ECO:0000256" key="2">
    <source>
        <dbReference type="ARBA" id="ARBA00022448"/>
    </source>
</evidence>
<keyword evidence="5 12" id="KW-0997">Cell inner membrane</keyword>
<evidence type="ECO:0000256" key="1">
    <source>
        <dbReference type="ARBA" id="ARBA00004651"/>
    </source>
</evidence>
<keyword evidence="3 12" id="KW-1003">Cell membrane</keyword>
<dbReference type="GO" id="GO:0005886">
    <property type="term" value="C:plasma membrane"/>
    <property type="evidence" value="ECO:0007669"/>
    <property type="project" value="UniProtKB-SubCell"/>
</dbReference>
<evidence type="ECO:0000259" key="14">
    <source>
        <dbReference type="Pfam" id="PF00892"/>
    </source>
</evidence>
<dbReference type="Gene3D" id="1.10.3730.20">
    <property type="match status" value="1"/>
</dbReference>
<organism evidence="15">
    <name type="scientific">Xenorhabdus bovienii str. puntauvense</name>
    <dbReference type="NCBI Taxonomy" id="1398201"/>
    <lineage>
        <taxon>Bacteria</taxon>
        <taxon>Pseudomonadati</taxon>
        <taxon>Pseudomonadota</taxon>
        <taxon>Gammaproteobacteria</taxon>
        <taxon>Enterobacterales</taxon>
        <taxon>Morganellaceae</taxon>
        <taxon>Xenorhabdus</taxon>
    </lineage>
</organism>
<evidence type="ECO:0000256" key="8">
    <source>
        <dbReference type="ARBA" id="ARBA00022985"/>
    </source>
</evidence>
<keyword evidence="8 12" id="KW-0448">Lipopolysaccharide biosynthesis</keyword>
<dbReference type="InterPro" id="IPR022883">
    <property type="entry name" value="Flippase_ArnE"/>
</dbReference>
<feature type="transmembrane region" description="Helical" evidence="12">
    <location>
        <begin position="70"/>
        <end position="90"/>
    </location>
</feature>
<evidence type="ECO:0000256" key="3">
    <source>
        <dbReference type="ARBA" id="ARBA00022475"/>
    </source>
</evidence>
<feature type="signal peptide" evidence="13">
    <location>
        <begin position="1"/>
        <end position="17"/>
    </location>
</feature>
<gene>
    <name evidence="15" type="primary">pbgE</name>
    <name evidence="12" type="synonym">arnE</name>
    <name evidence="15" type="ORF">XBP1_2890004</name>
</gene>
<dbReference type="AlphaFoldDB" id="A0A077NGT5"/>
<comment type="caution">
    <text evidence="15">The sequence shown here is derived from an EMBL/GenBank/DDBJ whole genome shotgun (WGS) entry which is preliminary data.</text>
</comment>
<dbReference type="InterPro" id="IPR000390">
    <property type="entry name" value="Small_drug/metabolite_transptr"/>
</dbReference>
<keyword evidence="6 12" id="KW-0441">Lipid A biosynthesis</keyword>
<evidence type="ECO:0000256" key="6">
    <source>
        <dbReference type="ARBA" id="ARBA00022556"/>
    </source>
</evidence>
<keyword evidence="7 12" id="KW-0812">Transmembrane</keyword>
<evidence type="ECO:0000256" key="10">
    <source>
        <dbReference type="ARBA" id="ARBA00023098"/>
    </source>
</evidence>
<sequence>MTSNLALLILVSLLTCAGQLCQKQAVTCWQKTDTPHKGVSVAIWLTGAILLLGIGMIFWLRLLQYLPLSIAYPMLSINFVVVTLVGQFLYQEKVGLKHWIGVFAIMFGILLMSLNQ</sequence>
<evidence type="ECO:0000256" key="12">
    <source>
        <dbReference type="HAMAP-Rule" id="MF_01869"/>
    </source>
</evidence>
<dbReference type="UniPathway" id="UPA00030"/>
<name>A0A077NGT5_XENBV</name>
<protein>
    <recommendedName>
        <fullName evidence="12">Probable 4-amino-4-deoxy-L-arabinose-phosphoundecaprenol flippase subunit ArnE</fullName>
        <shortName evidence="12">L-Ara4N-phosphoundecaprenol flippase subunit ArnE</shortName>
    </recommendedName>
    <alternativeName>
        <fullName evidence="12">Undecaprenyl phosphate-aminoarabinose flippase subunit ArnE</fullName>
    </alternativeName>
</protein>
<keyword evidence="4 12" id="KW-0444">Lipid biosynthesis</keyword>
<dbReference type="InterPro" id="IPR000620">
    <property type="entry name" value="EamA_dom"/>
</dbReference>
<proteinExistence type="inferred from homology"/>
<feature type="domain" description="EamA" evidence="14">
    <location>
        <begin position="26"/>
        <end position="113"/>
    </location>
</feature>
<feature type="transmembrane region" description="Helical" evidence="12">
    <location>
        <begin position="41"/>
        <end position="63"/>
    </location>
</feature>
<dbReference type="PANTHER" id="PTHR30561:SF23">
    <property type="entry name" value="4-AMINO-4-DEOXY-L-ARABINOSE-PHOSPHOUNDECAPRENOL FLIPPASE SUBUNIT ARNE-RELATED"/>
    <property type="match status" value="1"/>
</dbReference>
<dbReference type="HOGENOM" id="CLU_131462_5_1_6"/>
<dbReference type="GO" id="GO:1901505">
    <property type="term" value="F:carbohydrate derivative transmembrane transporter activity"/>
    <property type="evidence" value="ECO:0007669"/>
    <property type="project" value="InterPro"/>
</dbReference>